<name>A0AAJ2BB35_9HYPH</name>
<gene>
    <name evidence="1" type="ORF">QE369_001490</name>
</gene>
<sequence>MSDPIHTVGSNEVGSVSRLQQSESLNVYKLAPVAKADDPHWDKGASYGEVLVAARSSGDARIVAAEAQPDASAATAQPSEDVSTRFASAFRDETLYTVIEVERDRSDIERGMMPELSVDATIKAGGDA</sequence>
<dbReference type="Proteomes" id="UP001255601">
    <property type="component" value="Unassembled WGS sequence"/>
</dbReference>
<comment type="caution">
    <text evidence="1">The sequence shown here is derived from an EMBL/GenBank/DDBJ whole genome shotgun (WGS) entry which is preliminary data.</text>
</comment>
<reference evidence="1" key="1">
    <citation type="submission" date="2023-08" db="EMBL/GenBank/DDBJ databases">
        <title>Functional and genomic diversity of the sorghum phyllosphere microbiome.</title>
        <authorList>
            <person name="Shade A."/>
        </authorList>
    </citation>
    <scope>NUCLEOTIDE SEQUENCE</scope>
    <source>
        <strain evidence="1">SORGH_AS_0974</strain>
    </source>
</reference>
<dbReference type="AlphaFoldDB" id="A0AAJ2BB35"/>
<proteinExistence type="predicted"/>
<evidence type="ECO:0000313" key="1">
    <source>
        <dbReference type="EMBL" id="MDR6101312.1"/>
    </source>
</evidence>
<dbReference type="RefSeq" id="WP_309770185.1">
    <property type="nucleotide sequence ID" value="NZ_JAVIZC010000001.1"/>
</dbReference>
<organism evidence="1 2">
    <name type="scientific">Agrobacterium larrymoorei</name>
    <dbReference type="NCBI Taxonomy" id="160699"/>
    <lineage>
        <taxon>Bacteria</taxon>
        <taxon>Pseudomonadati</taxon>
        <taxon>Pseudomonadota</taxon>
        <taxon>Alphaproteobacteria</taxon>
        <taxon>Hyphomicrobiales</taxon>
        <taxon>Rhizobiaceae</taxon>
        <taxon>Rhizobium/Agrobacterium group</taxon>
        <taxon>Agrobacterium</taxon>
    </lineage>
</organism>
<dbReference type="EMBL" id="JAVIZC010000001">
    <property type="protein sequence ID" value="MDR6101312.1"/>
    <property type="molecule type" value="Genomic_DNA"/>
</dbReference>
<protein>
    <submittedName>
        <fullName evidence="1">Uncharacterized protein</fullName>
    </submittedName>
</protein>
<accession>A0AAJ2BB35</accession>
<evidence type="ECO:0000313" key="2">
    <source>
        <dbReference type="Proteomes" id="UP001255601"/>
    </source>
</evidence>